<keyword evidence="4" id="KW-0560">Oxidoreductase</keyword>
<gene>
    <name evidence="8" type="ORF">ADS79_27580</name>
    <name evidence="7" type="ORF">BRE01_50350</name>
</gene>
<dbReference type="PATRIC" id="fig|54915.3.peg.4704"/>
<keyword evidence="3" id="KW-0223">Dioxygenase</keyword>
<keyword evidence="5 6" id="KW-0408">Iron</keyword>
<protein>
    <submittedName>
        <fullName evidence="8">Mannose-6-phosphate isomerase</fullName>
    </submittedName>
</protein>
<evidence type="ECO:0000313" key="10">
    <source>
        <dbReference type="Proteomes" id="UP000319578"/>
    </source>
</evidence>
<comment type="caution">
    <text evidence="8">The sequence shown here is derived from an EMBL/GenBank/DDBJ whole genome shotgun (WGS) entry which is preliminary data.</text>
</comment>
<evidence type="ECO:0000313" key="8">
    <source>
        <dbReference type="EMBL" id="KNB69621.1"/>
    </source>
</evidence>
<dbReference type="EMBL" id="LGIQ01000011">
    <property type="protein sequence ID" value="KNB69621.1"/>
    <property type="molecule type" value="Genomic_DNA"/>
</dbReference>
<comment type="similarity">
    <text evidence="1">Belongs to the cysteine dioxygenase family.</text>
</comment>
<dbReference type="InterPro" id="IPR011051">
    <property type="entry name" value="RmlC_Cupin_sf"/>
</dbReference>
<reference evidence="9" key="1">
    <citation type="submission" date="2015-07" db="EMBL/GenBank/DDBJ databases">
        <title>Genome sequencing project for genomic taxonomy and phylogenomics of Bacillus-like bacteria.</title>
        <authorList>
            <person name="Liu B."/>
            <person name="Wang J."/>
            <person name="Zhu Y."/>
            <person name="Liu G."/>
            <person name="Chen Q."/>
            <person name="Chen Z."/>
            <person name="Lan J."/>
            <person name="Che J."/>
            <person name="Ge C."/>
            <person name="Shi H."/>
            <person name="Pan Z."/>
            <person name="Liu X."/>
        </authorList>
    </citation>
    <scope>NUCLEOTIDE SEQUENCE [LARGE SCALE GENOMIC DNA]</scope>
    <source>
        <strain evidence="9">DSM 9887</strain>
    </source>
</reference>
<dbReference type="STRING" id="54915.ADS79_27580"/>
<dbReference type="InterPro" id="IPR014710">
    <property type="entry name" value="RmlC-like_jellyroll"/>
</dbReference>
<dbReference type="AlphaFoldDB" id="A0A0K9YLT3"/>
<feature type="binding site" evidence="6">
    <location>
        <position position="76"/>
    </location>
    <ligand>
        <name>Fe cation</name>
        <dbReference type="ChEBI" id="CHEBI:24875"/>
        <note>catalytic</note>
    </ligand>
</feature>
<evidence type="ECO:0000256" key="5">
    <source>
        <dbReference type="ARBA" id="ARBA00023004"/>
    </source>
</evidence>
<keyword evidence="8" id="KW-0413">Isomerase</keyword>
<dbReference type="Pfam" id="PF05995">
    <property type="entry name" value="CDO_I"/>
    <property type="match status" value="1"/>
</dbReference>
<dbReference type="PANTHER" id="PTHR12918:SF1">
    <property type="entry name" value="CYSTEINE DIOXYGENASE TYPE 1"/>
    <property type="match status" value="1"/>
</dbReference>
<evidence type="ECO:0000256" key="6">
    <source>
        <dbReference type="PIRSR" id="PIRSR610300-51"/>
    </source>
</evidence>
<accession>A0A0K9YLT3</accession>
<dbReference type="GO" id="GO:0016702">
    <property type="term" value="F:oxidoreductase activity, acting on single donors with incorporation of molecular oxygen, incorporation of two atoms of oxygen"/>
    <property type="evidence" value="ECO:0007669"/>
    <property type="project" value="InterPro"/>
</dbReference>
<dbReference type="Proteomes" id="UP000036834">
    <property type="component" value="Unassembled WGS sequence"/>
</dbReference>
<evidence type="ECO:0000313" key="9">
    <source>
        <dbReference type="Proteomes" id="UP000036834"/>
    </source>
</evidence>
<dbReference type="OrthoDB" id="7059163at2"/>
<reference evidence="7 10" key="3">
    <citation type="submission" date="2019-06" db="EMBL/GenBank/DDBJ databases">
        <title>Whole genome shotgun sequence of Brevibacillus reuszeri NBRC 15719.</title>
        <authorList>
            <person name="Hosoyama A."/>
            <person name="Uohara A."/>
            <person name="Ohji S."/>
            <person name="Ichikawa N."/>
        </authorList>
    </citation>
    <scope>NUCLEOTIDE SEQUENCE [LARGE SCALE GENOMIC DNA]</scope>
    <source>
        <strain evidence="7 10">NBRC 15719</strain>
    </source>
</reference>
<evidence type="ECO:0000313" key="7">
    <source>
        <dbReference type="EMBL" id="GED71333.1"/>
    </source>
</evidence>
<evidence type="ECO:0000256" key="3">
    <source>
        <dbReference type="ARBA" id="ARBA00022964"/>
    </source>
</evidence>
<dbReference type="Gene3D" id="2.60.120.10">
    <property type="entry name" value="Jelly Rolls"/>
    <property type="match status" value="1"/>
</dbReference>
<keyword evidence="2 6" id="KW-0479">Metal-binding</keyword>
<dbReference type="CDD" id="cd10548">
    <property type="entry name" value="cupin_CDO"/>
    <property type="match status" value="1"/>
</dbReference>
<keyword evidence="10" id="KW-1185">Reference proteome</keyword>
<evidence type="ECO:0000256" key="4">
    <source>
        <dbReference type="ARBA" id="ARBA00023002"/>
    </source>
</evidence>
<proteinExistence type="inferred from homology"/>
<dbReference type="InterPro" id="IPR010300">
    <property type="entry name" value="CDO_1"/>
</dbReference>
<organism evidence="8 9">
    <name type="scientific">Brevibacillus reuszeri</name>
    <dbReference type="NCBI Taxonomy" id="54915"/>
    <lineage>
        <taxon>Bacteria</taxon>
        <taxon>Bacillati</taxon>
        <taxon>Bacillota</taxon>
        <taxon>Bacilli</taxon>
        <taxon>Bacillales</taxon>
        <taxon>Paenibacillaceae</taxon>
        <taxon>Brevibacillus</taxon>
    </lineage>
</organism>
<dbReference type="EMBL" id="BJON01000020">
    <property type="protein sequence ID" value="GED71333.1"/>
    <property type="molecule type" value="Genomic_DNA"/>
</dbReference>
<dbReference type="Proteomes" id="UP000319578">
    <property type="component" value="Unassembled WGS sequence"/>
</dbReference>
<evidence type="ECO:0000256" key="1">
    <source>
        <dbReference type="ARBA" id="ARBA00006622"/>
    </source>
</evidence>
<dbReference type="PANTHER" id="PTHR12918">
    <property type="entry name" value="CYSTEINE DIOXYGENASE"/>
    <property type="match status" value="1"/>
</dbReference>
<reference evidence="8" key="2">
    <citation type="submission" date="2015-07" db="EMBL/GenBank/DDBJ databases">
        <title>MeaNS - Measles Nucleotide Surveillance Program.</title>
        <authorList>
            <person name="Tran T."/>
            <person name="Druce J."/>
        </authorList>
    </citation>
    <scope>NUCLEOTIDE SEQUENCE</scope>
    <source>
        <strain evidence="8">DSM 9887</strain>
    </source>
</reference>
<feature type="binding site" evidence="6">
    <location>
        <position position="127"/>
    </location>
    <ligand>
        <name>Fe cation</name>
        <dbReference type="ChEBI" id="CHEBI:24875"/>
        <note>catalytic</note>
    </ligand>
</feature>
<dbReference type="RefSeq" id="WP_049741648.1">
    <property type="nucleotide sequence ID" value="NZ_BJON01000020.1"/>
</dbReference>
<sequence length="158" mass="17265">MNQEGLEKAFGSLHCPTAAELRQTLESLSLCKDSIAEHIPEPDGLPYGRKVLVATPHVEVVLIHLPSAKESVPHNHGESFGWEWIISGTLTNIVYTSSAQVEGQVQQSQSTIISEGECCYIAPGEIHSIRNNGETPVISLNVYTPPLRNSKQYPFAAM</sequence>
<feature type="binding site" evidence="6">
    <location>
        <position position="74"/>
    </location>
    <ligand>
        <name>Fe cation</name>
        <dbReference type="ChEBI" id="CHEBI:24875"/>
        <note>catalytic</note>
    </ligand>
</feature>
<dbReference type="SUPFAM" id="SSF51182">
    <property type="entry name" value="RmlC-like cupins"/>
    <property type="match status" value="1"/>
</dbReference>
<dbReference type="GO" id="GO:0008198">
    <property type="term" value="F:ferrous iron binding"/>
    <property type="evidence" value="ECO:0007669"/>
    <property type="project" value="TreeGrafter"/>
</dbReference>
<dbReference type="GO" id="GO:0016853">
    <property type="term" value="F:isomerase activity"/>
    <property type="evidence" value="ECO:0007669"/>
    <property type="project" value="UniProtKB-KW"/>
</dbReference>
<evidence type="ECO:0000256" key="2">
    <source>
        <dbReference type="ARBA" id="ARBA00022723"/>
    </source>
</evidence>
<name>A0A0K9YLT3_9BACL</name>